<dbReference type="Pfam" id="PF07833">
    <property type="entry name" value="Cu_amine_oxidN1"/>
    <property type="match status" value="1"/>
</dbReference>
<evidence type="ECO:0000313" key="4">
    <source>
        <dbReference type="Proteomes" id="UP001172743"/>
    </source>
</evidence>
<dbReference type="Proteomes" id="UP001172743">
    <property type="component" value="Unassembled WGS sequence"/>
</dbReference>
<dbReference type="InterPro" id="IPR036582">
    <property type="entry name" value="Mao_N_sf"/>
</dbReference>
<feature type="signal peptide" evidence="1">
    <location>
        <begin position="1"/>
        <end position="18"/>
    </location>
</feature>
<dbReference type="SUPFAM" id="SSF55383">
    <property type="entry name" value="Copper amine oxidase, domain N"/>
    <property type="match status" value="1"/>
</dbReference>
<name>A0ABT8GPT4_9BACL</name>
<comment type="caution">
    <text evidence="3">The sequence shown here is derived from an EMBL/GenBank/DDBJ whole genome shotgun (WGS) entry which is preliminary data.</text>
</comment>
<dbReference type="EMBL" id="JAUHTQ010000004">
    <property type="protein sequence ID" value="MDN4493369.1"/>
    <property type="molecule type" value="Genomic_DNA"/>
</dbReference>
<organism evidence="3 4">
    <name type="scientific">Ureibacillus aquaedulcis</name>
    <dbReference type="NCBI Taxonomy" id="3058421"/>
    <lineage>
        <taxon>Bacteria</taxon>
        <taxon>Bacillati</taxon>
        <taxon>Bacillota</taxon>
        <taxon>Bacilli</taxon>
        <taxon>Bacillales</taxon>
        <taxon>Caryophanaceae</taxon>
        <taxon>Ureibacillus</taxon>
    </lineage>
</organism>
<proteinExistence type="predicted"/>
<evidence type="ECO:0000259" key="2">
    <source>
        <dbReference type="Pfam" id="PF07833"/>
    </source>
</evidence>
<dbReference type="InterPro" id="IPR012854">
    <property type="entry name" value="Cu_amine_oxidase-like_N"/>
</dbReference>
<feature type="chain" id="PRO_5045841650" evidence="1">
    <location>
        <begin position="19"/>
        <end position="241"/>
    </location>
</feature>
<keyword evidence="4" id="KW-1185">Reference proteome</keyword>
<evidence type="ECO:0000313" key="3">
    <source>
        <dbReference type="EMBL" id="MDN4493369.1"/>
    </source>
</evidence>
<protein>
    <submittedName>
        <fullName evidence="3">Copper amine oxidase N-terminal domain-containing protein</fullName>
    </submittedName>
</protein>
<dbReference type="Gene3D" id="3.30.457.10">
    <property type="entry name" value="Copper amine oxidase-like, N-terminal domain"/>
    <property type="match status" value="1"/>
</dbReference>
<reference evidence="3" key="1">
    <citation type="submission" date="2023-07" db="EMBL/GenBank/DDBJ databases">
        <title>Ureibacillus sp. isolated from freshwater well.</title>
        <authorList>
            <person name="Kirdat K."/>
            <person name="Bhatt A."/>
            <person name="Teware R."/>
            <person name="Bhavsar Y."/>
            <person name="Yadav A."/>
        </authorList>
    </citation>
    <scope>NUCLEOTIDE SEQUENCE</scope>
    <source>
        <strain evidence="3">BA0131</strain>
    </source>
</reference>
<gene>
    <name evidence="3" type="ORF">QYB95_07465</name>
</gene>
<evidence type="ECO:0000256" key="1">
    <source>
        <dbReference type="SAM" id="SignalP"/>
    </source>
</evidence>
<feature type="domain" description="Copper amine oxidase-like N-terminal" evidence="2">
    <location>
        <begin position="51"/>
        <end position="139"/>
    </location>
</feature>
<dbReference type="RefSeq" id="WP_301137678.1">
    <property type="nucleotide sequence ID" value="NZ_JAUHTQ010000004.1"/>
</dbReference>
<accession>A0ABT8GPT4</accession>
<sequence length="241" mass="26935">MKNIKRLALTTLATTVLATGFAIGGNNAEAASTGLAMHEHEHEIYGGKLLKGRTYGPIRAIGEELDAKVEWNNKTKVATIIKGDDTITMKAGSKVVTVNGEKIQMDASVHLEKGVTYLPMRYVGEALGEEIRWEKNRQRAVIGSNWNDETVKEQIFIYVQPIFWRDAVEIVDNKISNSGDRYVDMTNADYLDYSYPNQTSMIIERIMVVGDANVTQLATLIKKNGKWSVSSIVEDSEMYRP</sequence>
<keyword evidence="1" id="KW-0732">Signal</keyword>